<comment type="caution">
    <text evidence="2">The sequence shown here is derived from an EMBL/GenBank/DDBJ whole genome shotgun (WGS) entry which is preliminary data.</text>
</comment>
<feature type="compositionally biased region" description="Basic residues" evidence="1">
    <location>
        <begin position="272"/>
        <end position="281"/>
    </location>
</feature>
<accession>A0ABR2GQ92</accession>
<evidence type="ECO:0000256" key="1">
    <source>
        <dbReference type="SAM" id="MobiDB-lite"/>
    </source>
</evidence>
<feature type="compositionally biased region" description="Basic and acidic residues" evidence="1">
    <location>
        <begin position="129"/>
        <end position="142"/>
    </location>
</feature>
<sequence length="281" mass="32245">MWINIIRNQQKFCIELTGEETLFDVENILNESYNIGKNFFFFVNNKFIPEEYYSTPLGNVPGIKGFDLIEINIITENELVDETPIAPSSTKQNKYICIGESSDYNSTNKSKLIQKGTKQKKAQNIQSNKIEKTEENLQKNDKNNSNNIVNGELQTDDSLANQIQATETKENKDQINEFTTNIKEQNKLKVLPPESNIEFSSRYHINQTNNNPQHNLPLKRNILKKPHQTKQVIIAKPIPQKKKNLLNHASIPTPKGYQGIINQPINVPPRQTKPKLPKVHK</sequence>
<evidence type="ECO:0008006" key="4">
    <source>
        <dbReference type="Google" id="ProtNLM"/>
    </source>
</evidence>
<dbReference type="EMBL" id="JAPFFF010000069">
    <property type="protein sequence ID" value="KAK8836104.1"/>
    <property type="molecule type" value="Genomic_DNA"/>
</dbReference>
<keyword evidence="3" id="KW-1185">Reference proteome</keyword>
<evidence type="ECO:0000313" key="2">
    <source>
        <dbReference type="EMBL" id="KAK8836104.1"/>
    </source>
</evidence>
<protein>
    <recommendedName>
        <fullName evidence="4">Ubiquitin-like domain-containing protein</fullName>
    </recommendedName>
</protein>
<feature type="region of interest" description="Disordered" evidence="1">
    <location>
        <begin position="256"/>
        <end position="281"/>
    </location>
</feature>
<proteinExistence type="predicted"/>
<feature type="region of interest" description="Disordered" evidence="1">
    <location>
        <begin position="114"/>
        <end position="156"/>
    </location>
</feature>
<gene>
    <name evidence="2" type="ORF">M9Y10_040061</name>
</gene>
<dbReference type="Proteomes" id="UP001470230">
    <property type="component" value="Unassembled WGS sequence"/>
</dbReference>
<evidence type="ECO:0000313" key="3">
    <source>
        <dbReference type="Proteomes" id="UP001470230"/>
    </source>
</evidence>
<organism evidence="2 3">
    <name type="scientific">Tritrichomonas musculus</name>
    <dbReference type="NCBI Taxonomy" id="1915356"/>
    <lineage>
        <taxon>Eukaryota</taxon>
        <taxon>Metamonada</taxon>
        <taxon>Parabasalia</taxon>
        <taxon>Tritrichomonadida</taxon>
        <taxon>Tritrichomonadidae</taxon>
        <taxon>Tritrichomonas</taxon>
    </lineage>
</organism>
<reference evidence="2 3" key="1">
    <citation type="submission" date="2024-04" db="EMBL/GenBank/DDBJ databases">
        <title>Tritrichomonas musculus Genome.</title>
        <authorList>
            <person name="Alves-Ferreira E."/>
            <person name="Grigg M."/>
            <person name="Lorenzi H."/>
            <person name="Galac M."/>
        </authorList>
    </citation>
    <scope>NUCLEOTIDE SEQUENCE [LARGE SCALE GENOMIC DNA]</scope>
    <source>
        <strain evidence="2 3">EAF2021</strain>
    </source>
</reference>
<name>A0ABR2GQ92_9EUKA</name>